<sequence length="123" mass="13580">MWARNRITFACKINGSSKCNQQCSTDRQDILSLGISHNLPIRAPLLATKLTVEPPGWNSVNIGSSRQRSRMEGVLEGGLFDVYHQKRSCNGELKTNLAIDRSALTGVVACCTCRESIQGFMLH</sequence>
<dbReference type="Proteomes" id="UP001152798">
    <property type="component" value="Chromosome 4"/>
</dbReference>
<evidence type="ECO:0000313" key="1">
    <source>
        <dbReference type="EMBL" id="CAH1399103.1"/>
    </source>
</evidence>
<accession>A0A9P0HB97</accession>
<reference evidence="1" key="1">
    <citation type="submission" date="2022-01" db="EMBL/GenBank/DDBJ databases">
        <authorList>
            <person name="King R."/>
        </authorList>
    </citation>
    <scope>NUCLEOTIDE SEQUENCE</scope>
</reference>
<proteinExistence type="predicted"/>
<protein>
    <submittedName>
        <fullName evidence="1">Uncharacterized protein</fullName>
    </submittedName>
</protein>
<name>A0A9P0HB97_NEZVI</name>
<dbReference type="EMBL" id="OV725080">
    <property type="protein sequence ID" value="CAH1399103.1"/>
    <property type="molecule type" value="Genomic_DNA"/>
</dbReference>
<evidence type="ECO:0000313" key="2">
    <source>
        <dbReference type="Proteomes" id="UP001152798"/>
    </source>
</evidence>
<organism evidence="1 2">
    <name type="scientific">Nezara viridula</name>
    <name type="common">Southern green stink bug</name>
    <name type="synonym">Cimex viridulus</name>
    <dbReference type="NCBI Taxonomy" id="85310"/>
    <lineage>
        <taxon>Eukaryota</taxon>
        <taxon>Metazoa</taxon>
        <taxon>Ecdysozoa</taxon>
        <taxon>Arthropoda</taxon>
        <taxon>Hexapoda</taxon>
        <taxon>Insecta</taxon>
        <taxon>Pterygota</taxon>
        <taxon>Neoptera</taxon>
        <taxon>Paraneoptera</taxon>
        <taxon>Hemiptera</taxon>
        <taxon>Heteroptera</taxon>
        <taxon>Panheteroptera</taxon>
        <taxon>Pentatomomorpha</taxon>
        <taxon>Pentatomoidea</taxon>
        <taxon>Pentatomidae</taxon>
        <taxon>Pentatominae</taxon>
        <taxon>Nezara</taxon>
    </lineage>
</organism>
<keyword evidence="2" id="KW-1185">Reference proteome</keyword>
<gene>
    <name evidence="1" type="ORF">NEZAVI_LOCUS8627</name>
</gene>
<dbReference type="AlphaFoldDB" id="A0A9P0HB97"/>